<evidence type="ECO:0000256" key="7">
    <source>
        <dbReference type="ARBA" id="ARBA00023141"/>
    </source>
</evidence>
<comment type="pathway">
    <text evidence="2">Amino-acid biosynthesis; L-tryptophan biosynthesis; L-tryptophan from chorismate: step 4/5.</text>
</comment>
<protein>
    <recommendedName>
        <fullName evidence="3">indole-3-glycerol-phosphate synthase</fullName>
        <ecNumber evidence="3">4.1.1.48</ecNumber>
    </recommendedName>
</protein>
<sequence length="279" mass="30280">MGKNILTTIIEHKRAEVETQKQLQPAGKLTEIIGQRNPQSARHSLKQALAASTTGIIAEFKRRSPSKGWINREAKPEEVIPQYEAAGASALSILTDEAFFAGTLDDLTVARPLTGLPILRKDFVIDSYQLLQARAAGADAVLLIAACLEFTQCMALAEEAHHLGLEVLLELHSPDELGYVACAPDLVGVNNRSLGTFHTDASHALTLADALTKATESLPQRPLLVAESGIHDPETACLLRNHGYRGLLIGERFMRGDRPGQELHTFIQQMSNLPTPSAL</sequence>
<evidence type="ECO:0000256" key="8">
    <source>
        <dbReference type="ARBA" id="ARBA00023239"/>
    </source>
</evidence>
<dbReference type="CDD" id="cd00331">
    <property type="entry name" value="IGPS"/>
    <property type="match status" value="1"/>
</dbReference>
<evidence type="ECO:0000259" key="9">
    <source>
        <dbReference type="Pfam" id="PF00218"/>
    </source>
</evidence>
<evidence type="ECO:0000256" key="3">
    <source>
        <dbReference type="ARBA" id="ARBA00012362"/>
    </source>
</evidence>
<dbReference type="GO" id="GO:0004425">
    <property type="term" value="F:indole-3-glycerol-phosphate synthase activity"/>
    <property type="evidence" value="ECO:0007669"/>
    <property type="project" value="UniProtKB-EC"/>
</dbReference>
<keyword evidence="7" id="KW-0057">Aromatic amino acid biosynthesis</keyword>
<evidence type="ECO:0000313" key="10">
    <source>
        <dbReference type="EMBL" id="HJF92808.1"/>
    </source>
</evidence>
<proteinExistence type="predicted"/>
<keyword evidence="6" id="KW-0822">Tryptophan biosynthesis</keyword>
<dbReference type="EC" id="4.1.1.48" evidence="3"/>
<dbReference type="InterPro" id="IPR001468">
    <property type="entry name" value="Indole-3-GlycerolPSynthase_CS"/>
</dbReference>
<accession>A0A921HXL1</accession>
<evidence type="ECO:0000256" key="5">
    <source>
        <dbReference type="ARBA" id="ARBA00022793"/>
    </source>
</evidence>
<comment type="catalytic activity">
    <reaction evidence="1">
        <text>1-(2-carboxyphenylamino)-1-deoxy-D-ribulose 5-phosphate + H(+) = (1S,2R)-1-C-(indol-3-yl)glycerol 3-phosphate + CO2 + H2O</text>
        <dbReference type="Rhea" id="RHEA:23476"/>
        <dbReference type="ChEBI" id="CHEBI:15377"/>
        <dbReference type="ChEBI" id="CHEBI:15378"/>
        <dbReference type="ChEBI" id="CHEBI:16526"/>
        <dbReference type="ChEBI" id="CHEBI:58613"/>
        <dbReference type="ChEBI" id="CHEBI:58866"/>
        <dbReference type="EC" id="4.1.1.48"/>
    </reaction>
</comment>
<evidence type="ECO:0000256" key="4">
    <source>
        <dbReference type="ARBA" id="ARBA00022605"/>
    </source>
</evidence>
<dbReference type="Gene3D" id="3.20.20.70">
    <property type="entry name" value="Aldolase class I"/>
    <property type="match status" value="1"/>
</dbReference>
<dbReference type="GO" id="GO:0004640">
    <property type="term" value="F:phosphoribosylanthranilate isomerase activity"/>
    <property type="evidence" value="ECO:0007669"/>
    <property type="project" value="TreeGrafter"/>
</dbReference>
<keyword evidence="8 10" id="KW-0456">Lyase</keyword>
<evidence type="ECO:0000313" key="11">
    <source>
        <dbReference type="Proteomes" id="UP000717835"/>
    </source>
</evidence>
<dbReference type="PROSITE" id="PS00614">
    <property type="entry name" value="IGPS"/>
    <property type="match status" value="1"/>
</dbReference>
<dbReference type="GO" id="GO:0000162">
    <property type="term" value="P:L-tryptophan biosynthetic process"/>
    <property type="evidence" value="ECO:0007669"/>
    <property type="project" value="UniProtKB-KW"/>
</dbReference>
<keyword evidence="5" id="KW-0210">Decarboxylase</keyword>
<dbReference type="PANTHER" id="PTHR22854">
    <property type="entry name" value="TRYPTOPHAN BIOSYNTHESIS PROTEIN"/>
    <property type="match status" value="1"/>
</dbReference>
<reference evidence="10" key="2">
    <citation type="submission" date="2021-09" db="EMBL/GenBank/DDBJ databases">
        <authorList>
            <person name="Gilroy R."/>
        </authorList>
    </citation>
    <scope>NUCLEOTIDE SEQUENCE</scope>
    <source>
        <strain evidence="10">CHK55-1828</strain>
    </source>
</reference>
<evidence type="ECO:0000256" key="1">
    <source>
        <dbReference type="ARBA" id="ARBA00001633"/>
    </source>
</evidence>
<dbReference type="InterPro" id="IPR013798">
    <property type="entry name" value="Indole-3-glycerol_P_synth_dom"/>
</dbReference>
<dbReference type="PANTHER" id="PTHR22854:SF2">
    <property type="entry name" value="INDOLE-3-GLYCEROL-PHOSPHATE SYNTHASE"/>
    <property type="match status" value="1"/>
</dbReference>
<keyword evidence="4" id="KW-0028">Amino-acid biosynthesis</keyword>
<reference evidence="10" key="1">
    <citation type="journal article" date="2021" name="PeerJ">
        <title>Extensive microbial diversity within the chicken gut microbiome revealed by metagenomics and culture.</title>
        <authorList>
            <person name="Gilroy R."/>
            <person name="Ravi A."/>
            <person name="Getino M."/>
            <person name="Pursley I."/>
            <person name="Horton D.L."/>
            <person name="Alikhan N.F."/>
            <person name="Baker D."/>
            <person name="Gharbi K."/>
            <person name="Hall N."/>
            <person name="Watson M."/>
            <person name="Adriaenssens E.M."/>
            <person name="Foster-Nyarko E."/>
            <person name="Jarju S."/>
            <person name="Secka A."/>
            <person name="Antonio M."/>
            <person name="Oren A."/>
            <person name="Chaudhuri R.R."/>
            <person name="La Ragione R."/>
            <person name="Hildebrand F."/>
            <person name="Pallen M.J."/>
        </authorList>
    </citation>
    <scope>NUCLEOTIDE SEQUENCE</scope>
    <source>
        <strain evidence="10">CHK55-1828</strain>
    </source>
</reference>
<dbReference type="Proteomes" id="UP000717835">
    <property type="component" value="Unassembled WGS sequence"/>
</dbReference>
<dbReference type="Pfam" id="PF00218">
    <property type="entry name" value="IGPS"/>
    <property type="match status" value="1"/>
</dbReference>
<evidence type="ECO:0000256" key="6">
    <source>
        <dbReference type="ARBA" id="ARBA00022822"/>
    </source>
</evidence>
<feature type="domain" description="Indole-3-glycerol phosphate synthase" evidence="9">
    <location>
        <begin position="6"/>
        <end position="264"/>
    </location>
</feature>
<dbReference type="InterPro" id="IPR045186">
    <property type="entry name" value="Indole-3-glycerol_P_synth"/>
</dbReference>
<comment type="caution">
    <text evidence="10">The sequence shown here is derived from an EMBL/GenBank/DDBJ whole genome shotgun (WGS) entry which is preliminary data.</text>
</comment>
<evidence type="ECO:0000256" key="2">
    <source>
        <dbReference type="ARBA" id="ARBA00004696"/>
    </source>
</evidence>
<gene>
    <name evidence="10" type="primary">trpC</name>
    <name evidence="10" type="ORF">K8W02_10580</name>
</gene>
<dbReference type="RefSeq" id="WP_276828638.1">
    <property type="nucleotide sequence ID" value="NZ_DYVX01000084.1"/>
</dbReference>
<dbReference type="SUPFAM" id="SSF51366">
    <property type="entry name" value="Ribulose-phoshate binding barrel"/>
    <property type="match status" value="1"/>
</dbReference>
<dbReference type="AlphaFoldDB" id="A0A921HXL1"/>
<dbReference type="EMBL" id="DYVX01000084">
    <property type="protein sequence ID" value="HJF92808.1"/>
    <property type="molecule type" value="Genomic_DNA"/>
</dbReference>
<dbReference type="InterPro" id="IPR013785">
    <property type="entry name" value="Aldolase_TIM"/>
</dbReference>
<dbReference type="InterPro" id="IPR011060">
    <property type="entry name" value="RibuloseP-bd_barrel"/>
</dbReference>
<organism evidence="10 11">
    <name type="scientific">Mediterranea massiliensis</name>
    <dbReference type="NCBI Taxonomy" id="1841865"/>
    <lineage>
        <taxon>Bacteria</taxon>
        <taxon>Pseudomonadati</taxon>
        <taxon>Bacteroidota</taxon>
        <taxon>Bacteroidia</taxon>
        <taxon>Bacteroidales</taxon>
        <taxon>Bacteroidaceae</taxon>
        <taxon>Mediterranea</taxon>
    </lineage>
</organism>
<name>A0A921HXL1_9BACT</name>
<dbReference type="NCBIfam" id="NF001377">
    <property type="entry name" value="PRK00278.2-4"/>
    <property type="match status" value="1"/>
</dbReference>